<dbReference type="EMBL" id="MDDS01000057">
    <property type="protein sequence ID" value="ODP36690.1"/>
    <property type="molecule type" value="Genomic_DNA"/>
</dbReference>
<dbReference type="AlphaFoldDB" id="A0A1E3LV34"/>
<sequence>MIGTAGNTMSRFQSLFAPFGLLLGLSIVELLSGPARSAVHGRADRASPGVYLLPKMKEATGAIPGTR</sequence>
<reference evidence="1 2" key="1">
    <citation type="submission" date="2016-08" db="EMBL/GenBank/DDBJ databases">
        <title>Draft genome of the agarase producing Sphingomonas sp. MCT13.</title>
        <authorList>
            <person name="D'Andrea M.M."/>
            <person name="Rossolini G.M."/>
            <person name="Thaller M.C."/>
        </authorList>
    </citation>
    <scope>NUCLEOTIDE SEQUENCE [LARGE SCALE GENOMIC DNA]</scope>
    <source>
        <strain evidence="1 2">MCT13</strain>
    </source>
</reference>
<comment type="caution">
    <text evidence="1">The sequence shown here is derived from an EMBL/GenBank/DDBJ whole genome shotgun (WGS) entry which is preliminary data.</text>
</comment>
<evidence type="ECO:0000313" key="2">
    <source>
        <dbReference type="Proteomes" id="UP000094487"/>
    </source>
</evidence>
<dbReference type="Proteomes" id="UP000094487">
    <property type="component" value="Unassembled WGS sequence"/>
</dbReference>
<proteinExistence type="predicted"/>
<keyword evidence="2" id="KW-1185">Reference proteome</keyword>
<name>A0A1E3LV34_9SPHN</name>
<evidence type="ECO:0000313" key="1">
    <source>
        <dbReference type="EMBL" id="ODP36690.1"/>
    </source>
</evidence>
<gene>
    <name evidence="1" type="ORF">BFL28_05150</name>
</gene>
<dbReference type="RefSeq" id="WP_069321624.1">
    <property type="nucleotide sequence ID" value="NZ_MDDS01000057.1"/>
</dbReference>
<protein>
    <submittedName>
        <fullName evidence="1">Uncharacterized protein</fullName>
    </submittedName>
</protein>
<organism evidence="1 2">
    <name type="scientific">Sphingomonas turrisvirgatae</name>
    <dbReference type="NCBI Taxonomy" id="1888892"/>
    <lineage>
        <taxon>Bacteria</taxon>
        <taxon>Pseudomonadati</taxon>
        <taxon>Pseudomonadota</taxon>
        <taxon>Alphaproteobacteria</taxon>
        <taxon>Sphingomonadales</taxon>
        <taxon>Sphingomonadaceae</taxon>
        <taxon>Sphingomonas</taxon>
    </lineage>
</organism>
<accession>A0A1E3LV34</accession>